<dbReference type="InterPro" id="IPR011623">
    <property type="entry name" value="7TMR_DISM_rcpt_extracell_dom1"/>
</dbReference>
<proteinExistence type="predicted"/>
<evidence type="ECO:0000256" key="1">
    <source>
        <dbReference type="SAM" id="Coils"/>
    </source>
</evidence>
<dbReference type="GO" id="GO:0016301">
    <property type="term" value="F:kinase activity"/>
    <property type="evidence" value="ECO:0007669"/>
    <property type="project" value="UniProtKB-KW"/>
</dbReference>
<evidence type="ECO:0000313" key="5">
    <source>
        <dbReference type="EMBL" id="MFH6772801.1"/>
    </source>
</evidence>
<keyword evidence="2" id="KW-1133">Transmembrane helix</keyword>
<dbReference type="RefSeq" id="WP_344741725.1">
    <property type="nucleotide sequence ID" value="NZ_BAABAY010000006.1"/>
</dbReference>
<dbReference type="Gene3D" id="3.30.565.10">
    <property type="entry name" value="Histidine kinase-like ATPase, C-terminal domain"/>
    <property type="match status" value="1"/>
</dbReference>
<keyword evidence="5" id="KW-0418">Kinase</keyword>
<sequence length="498" mass="58643">MDQGLTHYFFNYPFQNGFIIFTIGILFILSVYHFLLYFQNKEKLYLLYSGYTFFIILSQLHHIQGGFIYELFYPVSWVTNYPTVATEIYFFIYVLFAFRFLNMKEELPQWYTWSMRALYLIIAYCSVIFIWYLIVGDMTILMDGYLVFTIPMTIYGLVMYVPFFKLKNPLKYYMISGSFILMVTSVGSLLYYLKLQNKGIPPEAPYSILYLGFIIENVIFSLGLGKKQKLILDDRDTAQTKLIKQLKENEQLRNKIQEQLEKDVETLNKQAEIEKLQSLQMKYDKEFAELKVSALRSQMNPHFIFNSLNSIKRYIIDNEKEHAVFYLNKFSKLIRKILASTTEKETSLNEELETMALYINIENIRFNKSIDFELDYDESLNLSTLKLPSLITQPFLENAIWHGLSLKKDNRKLIMRVKKKNDTQFQIDIIDNGVGRKKSERLKKNKLVKRDSLGIKLSEERLKHFSANFSSPYAINISDLYEDDVPKGTKVSLIIPFA</sequence>
<reference evidence="5 6" key="1">
    <citation type="submission" date="2024-02" db="EMBL/GenBank/DDBJ databases">
        <title>A Gaetbulibacter species isolated from tidal flats and genomic insights of their niches.</title>
        <authorList>
            <person name="Ye Y."/>
        </authorList>
    </citation>
    <scope>NUCLEOTIDE SEQUENCE [LARGE SCALE GENOMIC DNA]</scope>
    <source>
        <strain evidence="5 6">KYW382</strain>
    </source>
</reference>
<feature type="domain" description="7TM-DISM receptor extracellular" evidence="4">
    <location>
        <begin position="19"/>
        <end position="226"/>
    </location>
</feature>
<comment type="caution">
    <text evidence="5">The sequence shown here is derived from an EMBL/GenBank/DDBJ whole genome shotgun (WGS) entry which is preliminary data.</text>
</comment>
<protein>
    <submittedName>
        <fullName evidence="5">Histidine kinase</fullName>
    </submittedName>
</protein>
<accession>A0ABW7N145</accession>
<feature type="transmembrane region" description="Helical" evidence="2">
    <location>
        <begin position="205"/>
        <end position="225"/>
    </location>
</feature>
<organism evidence="5 6">
    <name type="scientific">Gaetbulibacter aestuarii</name>
    <dbReference type="NCBI Taxonomy" id="1502358"/>
    <lineage>
        <taxon>Bacteria</taxon>
        <taxon>Pseudomonadati</taxon>
        <taxon>Bacteroidota</taxon>
        <taxon>Flavobacteriia</taxon>
        <taxon>Flavobacteriales</taxon>
        <taxon>Flavobacteriaceae</taxon>
        <taxon>Gaetbulibacter</taxon>
    </lineage>
</organism>
<feature type="coiled-coil region" evidence="1">
    <location>
        <begin position="235"/>
        <end position="277"/>
    </location>
</feature>
<evidence type="ECO:0000259" key="3">
    <source>
        <dbReference type="Pfam" id="PF06580"/>
    </source>
</evidence>
<feature type="transmembrane region" description="Helical" evidence="2">
    <location>
        <begin position="172"/>
        <end position="193"/>
    </location>
</feature>
<dbReference type="PANTHER" id="PTHR34220:SF7">
    <property type="entry name" value="SENSOR HISTIDINE KINASE YPDA"/>
    <property type="match status" value="1"/>
</dbReference>
<keyword evidence="6" id="KW-1185">Reference proteome</keyword>
<feature type="transmembrane region" description="Helical" evidence="2">
    <location>
        <begin position="140"/>
        <end position="160"/>
    </location>
</feature>
<evidence type="ECO:0000313" key="6">
    <source>
        <dbReference type="Proteomes" id="UP001610100"/>
    </source>
</evidence>
<dbReference type="InterPro" id="IPR036890">
    <property type="entry name" value="HATPase_C_sf"/>
</dbReference>
<dbReference type="InterPro" id="IPR010559">
    <property type="entry name" value="Sig_transdc_His_kin_internal"/>
</dbReference>
<dbReference type="Pfam" id="PF06580">
    <property type="entry name" value="His_kinase"/>
    <property type="match status" value="1"/>
</dbReference>
<dbReference type="Pfam" id="PF07695">
    <property type="entry name" value="7TMR-DISM_7TM"/>
    <property type="match status" value="1"/>
</dbReference>
<keyword evidence="2" id="KW-0472">Membrane</keyword>
<keyword evidence="2" id="KW-0812">Transmembrane</keyword>
<gene>
    <name evidence="5" type="ORF">V8G58_12730</name>
</gene>
<feature type="transmembrane region" description="Helical" evidence="2">
    <location>
        <begin position="18"/>
        <end position="38"/>
    </location>
</feature>
<evidence type="ECO:0000256" key="2">
    <source>
        <dbReference type="SAM" id="Phobius"/>
    </source>
</evidence>
<name>A0ABW7N145_9FLAO</name>
<keyword evidence="1" id="KW-0175">Coiled coil</keyword>
<dbReference type="SUPFAM" id="SSF55874">
    <property type="entry name" value="ATPase domain of HSP90 chaperone/DNA topoisomerase II/histidine kinase"/>
    <property type="match status" value="1"/>
</dbReference>
<feature type="domain" description="Signal transduction histidine kinase internal region" evidence="3">
    <location>
        <begin position="291"/>
        <end position="369"/>
    </location>
</feature>
<dbReference type="InterPro" id="IPR050640">
    <property type="entry name" value="Bact_2-comp_sensor_kinase"/>
</dbReference>
<feature type="transmembrane region" description="Helical" evidence="2">
    <location>
        <begin position="113"/>
        <end position="134"/>
    </location>
</feature>
<dbReference type="EMBL" id="JBAWKB010000004">
    <property type="protein sequence ID" value="MFH6772801.1"/>
    <property type="molecule type" value="Genomic_DNA"/>
</dbReference>
<feature type="transmembrane region" description="Helical" evidence="2">
    <location>
        <begin position="83"/>
        <end position="101"/>
    </location>
</feature>
<keyword evidence="5" id="KW-0808">Transferase</keyword>
<dbReference type="Proteomes" id="UP001610100">
    <property type="component" value="Unassembled WGS sequence"/>
</dbReference>
<evidence type="ECO:0000259" key="4">
    <source>
        <dbReference type="Pfam" id="PF07695"/>
    </source>
</evidence>
<feature type="transmembrane region" description="Helical" evidence="2">
    <location>
        <begin position="45"/>
        <end position="63"/>
    </location>
</feature>
<dbReference type="PANTHER" id="PTHR34220">
    <property type="entry name" value="SENSOR HISTIDINE KINASE YPDA"/>
    <property type="match status" value="1"/>
</dbReference>